<dbReference type="InterPro" id="IPR050524">
    <property type="entry name" value="APC_YAT"/>
</dbReference>
<dbReference type="VEuPathDB" id="FungiDB:HMPREF1541_10859"/>
<dbReference type="PANTHER" id="PTHR43341">
    <property type="entry name" value="AMINO ACID PERMEASE"/>
    <property type="match status" value="1"/>
</dbReference>
<feature type="region of interest" description="Disordered" evidence="5">
    <location>
        <begin position="1"/>
        <end position="25"/>
    </location>
</feature>
<feature type="compositionally biased region" description="Basic and acidic residues" evidence="5">
    <location>
        <begin position="1"/>
        <end position="11"/>
    </location>
</feature>
<dbReference type="GO" id="GO:0016020">
    <property type="term" value="C:membrane"/>
    <property type="evidence" value="ECO:0007669"/>
    <property type="project" value="UniProtKB-SubCell"/>
</dbReference>
<evidence type="ECO:0000313" key="8">
    <source>
        <dbReference type="EMBL" id="ETN43994.1"/>
    </source>
</evidence>
<feature type="transmembrane region" description="Helical" evidence="6">
    <location>
        <begin position="339"/>
        <end position="364"/>
    </location>
</feature>
<evidence type="ECO:0000256" key="6">
    <source>
        <dbReference type="SAM" id="Phobius"/>
    </source>
</evidence>
<feature type="transmembrane region" description="Helical" evidence="6">
    <location>
        <begin position="71"/>
        <end position="90"/>
    </location>
</feature>
<sequence>MGVFSRDKKGSGESSPSPVPQDGHDVQEGFLAENADHLKRNLNNRQIQLIAIGGSIGTALFVSIGGGLYRAGAAGLLLGYLFQSLVLAMVNNSVAEMSTAYPVSGGFIRLAGKWVDEAFGFMIGWNFFFYEALLIPFEISAFTLVLSFWSDKVTEPGPVAGVVTGVIICYAFINIMAVGAYGEAEFWLSGGKVILIFSLFFFTFITMVGGNPQGDAYGFRYWKNGGAFREHITTGDLGRFEGFLAGLTSALFTVVGPEYISMVAAEAKRPRVYIKAAFKMVYLRFGIFFIGGALAVGIVCSSRDPALEEVVLGGSNGSAGASPYVIAMKNMGIGVFPHIVNALMLTSIFSAGNTYTYCAVRTLYGLALEGRAPRFLTHCTKKGVPIYSFLVVMIFPLLSFLQVSNSSSIVITWFANLVTAGGLIDFFSMSVTYIFFYRACKAQGLDRKTLPYVGWFQPYCAYFGAIWMFVVACYYGYTSYLPWSVSSFFSNYTMQLFIPPLYIIWKVVKKTRIVRPHEADLVWERPVVDAYEATFLDPPVGFWREMGQIIGLAKIKGGNDKRRPSVAPIEEESQRYEK</sequence>
<evidence type="ECO:0000256" key="1">
    <source>
        <dbReference type="ARBA" id="ARBA00004141"/>
    </source>
</evidence>
<dbReference type="PIRSF" id="PIRSF006060">
    <property type="entry name" value="AA_transporter"/>
    <property type="match status" value="1"/>
</dbReference>
<name>W2S7V2_CYPE1</name>
<keyword evidence="9" id="KW-1185">Reference proteome</keyword>
<keyword evidence="3 6" id="KW-1133">Transmembrane helix</keyword>
<dbReference type="GeneID" id="19978198"/>
<evidence type="ECO:0000259" key="7">
    <source>
        <dbReference type="Pfam" id="PF00324"/>
    </source>
</evidence>
<dbReference type="EMBL" id="KB822716">
    <property type="protein sequence ID" value="ETN43994.1"/>
    <property type="molecule type" value="Genomic_DNA"/>
</dbReference>
<feature type="transmembrane region" description="Helical" evidence="6">
    <location>
        <begin position="483"/>
        <end position="505"/>
    </location>
</feature>
<feature type="transmembrane region" description="Helical" evidence="6">
    <location>
        <begin position="47"/>
        <end position="65"/>
    </location>
</feature>
<dbReference type="OrthoDB" id="10062876at2759"/>
<comment type="subcellular location">
    <subcellularLocation>
        <location evidence="1">Membrane</location>
        <topology evidence="1">Multi-pass membrane protein</topology>
    </subcellularLocation>
</comment>
<feature type="transmembrane region" description="Helical" evidence="6">
    <location>
        <begin position="384"/>
        <end position="403"/>
    </location>
</feature>
<feature type="region of interest" description="Disordered" evidence="5">
    <location>
        <begin position="558"/>
        <end position="578"/>
    </location>
</feature>
<evidence type="ECO:0000256" key="5">
    <source>
        <dbReference type="SAM" id="MobiDB-lite"/>
    </source>
</evidence>
<dbReference type="STRING" id="1220924.W2S7V2"/>
<dbReference type="Gene3D" id="1.20.1740.10">
    <property type="entry name" value="Amino acid/polyamine transporter I"/>
    <property type="match status" value="1"/>
</dbReference>
<dbReference type="Pfam" id="PF00324">
    <property type="entry name" value="AA_permease"/>
    <property type="match status" value="1"/>
</dbReference>
<organism evidence="8 9">
    <name type="scientific">Cyphellophora europaea (strain CBS 101466)</name>
    <name type="common">Phialophora europaea</name>
    <dbReference type="NCBI Taxonomy" id="1220924"/>
    <lineage>
        <taxon>Eukaryota</taxon>
        <taxon>Fungi</taxon>
        <taxon>Dikarya</taxon>
        <taxon>Ascomycota</taxon>
        <taxon>Pezizomycotina</taxon>
        <taxon>Eurotiomycetes</taxon>
        <taxon>Chaetothyriomycetidae</taxon>
        <taxon>Chaetothyriales</taxon>
        <taxon>Cyphellophoraceae</taxon>
        <taxon>Cyphellophora</taxon>
    </lineage>
</organism>
<gene>
    <name evidence="8" type="ORF">HMPREF1541_10859</name>
</gene>
<dbReference type="GO" id="GO:0015171">
    <property type="term" value="F:amino acid transmembrane transporter activity"/>
    <property type="evidence" value="ECO:0007669"/>
    <property type="project" value="TreeGrafter"/>
</dbReference>
<dbReference type="eggNOG" id="KOG1286">
    <property type="taxonomic scope" value="Eukaryota"/>
</dbReference>
<dbReference type="PANTHER" id="PTHR43341:SF6">
    <property type="entry name" value="AMINO ACID TRANSPORTER (EUROFUNG)"/>
    <property type="match status" value="1"/>
</dbReference>
<reference evidence="8 9" key="1">
    <citation type="submission" date="2013-03" db="EMBL/GenBank/DDBJ databases">
        <title>The Genome Sequence of Phialophora europaea CBS 101466.</title>
        <authorList>
            <consortium name="The Broad Institute Genomics Platform"/>
            <person name="Cuomo C."/>
            <person name="de Hoog S."/>
            <person name="Gorbushina A."/>
            <person name="Walker B."/>
            <person name="Young S.K."/>
            <person name="Zeng Q."/>
            <person name="Gargeya S."/>
            <person name="Fitzgerald M."/>
            <person name="Haas B."/>
            <person name="Abouelleil A."/>
            <person name="Allen A.W."/>
            <person name="Alvarado L."/>
            <person name="Arachchi H.M."/>
            <person name="Berlin A.M."/>
            <person name="Chapman S.B."/>
            <person name="Gainer-Dewar J."/>
            <person name="Goldberg J."/>
            <person name="Griggs A."/>
            <person name="Gujja S."/>
            <person name="Hansen M."/>
            <person name="Howarth C."/>
            <person name="Imamovic A."/>
            <person name="Ireland A."/>
            <person name="Larimer J."/>
            <person name="McCowan C."/>
            <person name="Murphy C."/>
            <person name="Pearson M."/>
            <person name="Poon T.W."/>
            <person name="Priest M."/>
            <person name="Roberts A."/>
            <person name="Saif S."/>
            <person name="Shea T."/>
            <person name="Sisk P."/>
            <person name="Sykes S."/>
            <person name="Wortman J."/>
            <person name="Nusbaum C."/>
            <person name="Birren B."/>
        </authorList>
    </citation>
    <scope>NUCLEOTIDE SEQUENCE [LARGE SCALE GENOMIC DNA]</scope>
    <source>
        <strain evidence="8 9">CBS 101466</strain>
    </source>
</reference>
<evidence type="ECO:0000313" key="9">
    <source>
        <dbReference type="Proteomes" id="UP000030752"/>
    </source>
</evidence>
<dbReference type="InParanoid" id="W2S7V2"/>
<feature type="transmembrane region" description="Helical" evidence="6">
    <location>
        <begin position="409"/>
        <end position="436"/>
    </location>
</feature>
<evidence type="ECO:0000256" key="2">
    <source>
        <dbReference type="ARBA" id="ARBA00022692"/>
    </source>
</evidence>
<evidence type="ECO:0000256" key="4">
    <source>
        <dbReference type="ARBA" id="ARBA00023136"/>
    </source>
</evidence>
<dbReference type="AlphaFoldDB" id="W2S7V2"/>
<proteinExistence type="predicted"/>
<feature type="transmembrane region" description="Helical" evidence="6">
    <location>
        <begin position="193"/>
        <end position="210"/>
    </location>
</feature>
<dbReference type="InterPro" id="IPR004841">
    <property type="entry name" value="AA-permease/SLC12A_dom"/>
</dbReference>
<feature type="transmembrane region" description="Helical" evidence="6">
    <location>
        <begin position="281"/>
        <end position="299"/>
    </location>
</feature>
<feature type="transmembrane region" description="Helical" evidence="6">
    <location>
        <begin position="161"/>
        <end position="181"/>
    </location>
</feature>
<accession>W2S7V2</accession>
<feature type="transmembrane region" description="Helical" evidence="6">
    <location>
        <begin position="242"/>
        <end position="260"/>
    </location>
</feature>
<feature type="domain" description="Amino acid permease/ SLC12A" evidence="7">
    <location>
        <begin position="47"/>
        <end position="513"/>
    </location>
</feature>
<evidence type="ECO:0000256" key="3">
    <source>
        <dbReference type="ARBA" id="ARBA00022989"/>
    </source>
</evidence>
<dbReference type="HOGENOM" id="CLU_007946_12_1_1"/>
<keyword evidence="2 6" id="KW-0812">Transmembrane</keyword>
<dbReference type="Proteomes" id="UP000030752">
    <property type="component" value="Unassembled WGS sequence"/>
</dbReference>
<feature type="transmembrane region" description="Helical" evidence="6">
    <location>
        <begin position="456"/>
        <end position="477"/>
    </location>
</feature>
<protein>
    <recommendedName>
        <fullName evidence="7">Amino acid permease/ SLC12A domain-containing protein</fullName>
    </recommendedName>
</protein>
<keyword evidence="4 6" id="KW-0472">Membrane</keyword>
<dbReference type="RefSeq" id="XP_008713750.1">
    <property type="nucleotide sequence ID" value="XM_008715528.1"/>
</dbReference>
<feature type="transmembrane region" description="Helical" evidence="6">
    <location>
        <begin position="127"/>
        <end position="149"/>
    </location>
</feature>